<accession>A0ABX5K8Z5</accession>
<organism evidence="1 2">
    <name type="scientific">Paraburkholderia unamae</name>
    <dbReference type="NCBI Taxonomy" id="219649"/>
    <lineage>
        <taxon>Bacteria</taxon>
        <taxon>Pseudomonadati</taxon>
        <taxon>Pseudomonadota</taxon>
        <taxon>Betaproteobacteria</taxon>
        <taxon>Burkholderiales</taxon>
        <taxon>Burkholderiaceae</taxon>
        <taxon>Paraburkholderia</taxon>
    </lineage>
</organism>
<protein>
    <submittedName>
        <fullName evidence="1">Uncharacterized protein</fullName>
    </submittedName>
</protein>
<comment type="caution">
    <text evidence="1">The sequence shown here is derived from an EMBL/GenBank/DDBJ whole genome shotgun (WGS) entry which is preliminary data.</text>
</comment>
<sequence>MRWSDEHPDQNGQLIYPVARDYVKAMRAVMLEQIQWGDTFYGPAGSTPVLKLTWPIDADQTSQFFELVRPVLAAALTNTAGGFGIPETAVPPIESYVPTLEGEKGAFNMTYWTMKINVESLKSMFPSGGGAKIFHQKSRSEQVHPLQEMVDTLYHESRHCQQFFWMYALVHQHPENFETMPNIAKWPEAASNVIMAPHLAKILQLTTSQLLPHDVAALISLKRMAVGSYFWDLYDWRTSTYRPAYLADSGALEAEYQRARTAAIDLLKNVGIGGTAIDVDEMVLDPGRCYWGYSERPWENDAFCCGEMAAAYWWASMDVHNALKTYPADKCSAAYETGNNMRGYAAANQAAGKSGGGK</sequence>
<dbReference type="Proteomes" id="UP000245712">
    <property type="component" value="Unassembled WGS sequence"/>
</dbReference>
<name>A0ABX5K8Z5_9BURK</name>
<dbReference type="EMBL" id="QEOB01000031">
    <property type="protein sequence ID" value="PVX71062.1"/>
    <property type="molecule type" value="Genomic_DNA"/>
</dbReference>
<evidence type="ECO:0000313" key="1">
    <source>
        <dbReference type="EMBL" id="PVX71062.1"/>
    </source>
</evidence>
<proteinExistence type="predicted"/>
<evidence type="ECO:0000313" key="2">
    <source>
        <dbReference type="Proteomes" id="UP000245712"/>
    </source>
</evidence>
<gene>
    <name evidence="1" type="ORF">C7402_13126</name>
</gene>
<reference evidence="1 2" key="1">
    <citation type="submission" date="2018-05" db="EMBL/GenBank/DDBJ databases">
        <title>Genomic Encyclopedia of Type Strains, Phase IV (KMG-V): Genome sequencing to study the core and pangenomes of soil and plant-associated prokaryotes.</title>
        <authorList>
            <person name="Whitman W."/>
        </authorList>
    </citation>
    <scope>NUCLEOTIDE SEQUENCE [LARGE SCALE GENOMIC DNA]</scope>
    <source>
        <strain evidence="1 2">SCZa-39</strain>
    </source>
</reference>
<keyword evidence="2" id="KW-1185">Reference proteome</keyword>